<feature type="chain" id="PRO_5019270665" description="Transporter" evidence="1">
    <location>
        <begin position="26"/>
        <end position="275"/>
    </location>
</feature>
<accession>A0A437MS85</accession>
<gene>
    <name evidence="2" type="ORF">EOD41_11040</name>
</gene>
<reference evidence="2 3" key="1">
    <citation type="submission" date="2019-01" db="EMBL/GenBank/DDBJ databases">
        <authorList>
            <person name="Chen W.-M."/>
        </authorList>
    </citation>
    <scope>NUCLEOTIDE SEQUENCE [LARGE SCALE GENOMIC DNA]</scope>
    <source>
        <strain evidence="2 3">YBJ-36</strain>
    </source>
</reference>
<evidence type="ECO:0000256" key="1">
    <source>
        <dbReference type="SAM" id="SignalP"/>
    </source>
</evidence>
<organism evidence="2 3">
    <name type="scientific">Mucilaginibacter limnophilus</name>
    <dbReference type="NCBI Taxonomy" id="1932778"/>
    <lineage>
        <taxon>Bacteria</taxon>
        <taxon>Pseudomonadati</taxon>
        <taxon>Bacteroidota</taxon>
        <taxon>Sphingobacteriia</taxon>
        <taxon>Sphingobacteriales</taxon>
        <taxon>Sphingobacteriaceae</taxon>
        <taxon>Mucilaginibacter</taxon>
    </lineage>
</organism>
<evidence type="ECO:0000313" key="3">
    <source>
        <dbReference type="Proteomes" id="UP000282759"/>
    </source>
</evidence>
<evidence type="ECO:0000313" key="2">
    <source>
        <dbReference type="EMBL" id="RVU00531.1"/>
    </source>
</evidence>
<dbReference type="AlphaFoldDB" id="A0A437MS85"/>
<feature type="signal peptide" evidence="1">
    <location>
        <begin position="1"/>
        <end position="25"/>
    </location>
</feature>
<evidence type="ECO:0008006" key="4">
    <source>
        <dbReference type="Google" id="ProtNLM"/>
    </source>
</evidence>
<keyword evidence="3" id="KW-1185">Reference proteome</keyword>
<protein>
    <recommendedName>
        <fullName evidence="4">Transporter</fullName>
    </recommendedName>
</protein>
<comment type="caution">
    <text evidence="2">The sequence shown here is derived from an EMBL/GenBank/DDBJ whole genome shotgun (WGS) entry which is preliminary data.</text>
</comment>
<dbReference type="RefSeq" id="WP_127704872.1">
    <property type="nucleotide sequence ID" value="NZ_SACK01000004.1"/>
</dbReference>
<dbReference type="EMBL" id="SACK01000004">
    <property type="protein sequence ID" value="RVU00531.1"/>
    <property type="molecule type" value="Genomic_DNA"/>
</dbReference>
<dbReference type="OrthoDB" id="9782650at2"/>
<name>A0A437MS85_9SPHI</name>
<sequence>MKKNILTKLLLSVLLLASALTNALAGGMPVKKGKYILSGSISYFRSNDLWGGSGKVVKYPSNGYFSSTSVSLYGEYGISRRFTAVVTLPYLVNDFILEDGINSVSGLGDAEVGLRYYLGNIGFKHYFGLQASAVLPLYSNATLGFSKPAVDAKISYSGSGKLGSKSISLGGDIGVRQYFESEGPFQFKYSGNFSYYIGKKDQIGVGVSGAISTSINKTVNPNILINKDYSFTMASLNYGHNFTPKLSLFAGANHILVGRSTGRGNSFLLSVITKF</sequence>
<keyword evidence="1" id="KW-0732">Signal</keyword>
<dbReference type="Proteomes" id="UP000282759">
    <property type="component" value="Unassembled WGS sequence"/>
</dbReference>
<proteinExistence type="predicted"/>